<dbReference type="EMBL" id="CP021121">
    <property type="protein sequence ID" value="ARQ71844.1"/>
    <property type="molecule type" value="Genomic_DNA"/>
</dbReference>
<reference evidence="1 2" key="1">
    <citation type="submission" date="2017-05" db="EMBL/GenBank/DDBJ databases">
        <title>Complete genome sequence of Streptomyces sp. SCSIO 03032 revealed the diverse biosynthetic pathways for its bioactive secondary metabolites.</title>
        <authorList>
            <person name="Ma L."/>
            <person name="Zhu Y."/>
            <person name="Zhang W."/>
            <person name="Zhang G."/>
            <person name="Tian X."/>
            <person name="Zhang S."/>
            <person name="Zhang C."/>
        </authorList>
    </citation>
    <scope>NUCLEOTIDE SEQUENCE [LARGE SCALE GENOMIC DNA]</scope>
    <source>
        <strain evidence="1 2">SCSIO 03032</strain>
    </source>
</reference>
<dbReference type="KEGG" id="smao:CAG99_26125"/>
<dbReference type="OrthoDB" id="4540313at2"/>
<accession>A0A1W7D4C1</accession>
<name>A0A1W7D4C1_9ACTN</name>
<organism evidence="1 2">
    <name type="scientific">Streptomyces marincola</name>
    <dbReference type="NCBI Taxonomy" id="2878388"/>
    <lineage>
        <taxon>Bacteria</taxon>
        <taxon>Bacillati</taxon>
        <taxon>Actinomycetota</taxon>
        <taxon>Actinomycetes</taxon>
        <taxon>Kitasatosporales</taxon>
        <taxon>Streptomycetaceae</taxon>
        <taxon>Streptomyces</taxon>
    </lineage>
</organism>
<protein>
    <submittedName>
        <fullName evidence="1">Uncharacterized protein</fullName>
    </submittedName>
</protein>
<gene>
    <name evidence="1" type="ORF">CAG99_26125</name>
</gene>
<dbReference type="RefSeq" id="WP_086161680.1">
    <property type="nucleotide sequence ID" value="NZ_CP021121.1"/>
</dbReference>
<sequence length="190" mass="20085">MPVNIPAAPTGAEECVRSAIGPATTRVPRPPYLDHGDLDLDLPLPVHRLGPVAGTLTPPSARLTGWRFLLTREGRTVGAAEAAPTADGWAFSHFCEGPYIASTERTVRLAESLPETYQPRLLSVPELYMLTLWLHSDSAAEPGEGSPLPQDLLVPLTPAPPGIAAGRAVRTDVLLPLLSTRLAPPVGLAS</sequence>
<keyword evidence="2" id="KW-1185">Reference proteome</keyword>
<dbReference type="Proteomes" id="UP000194218">
    <property type="component" value="Chromosome"/>
</dbReference>
<evidence type="ECO:0000313" key="1">
    <source>
        <dbReference type="EMBL" id="ARQ71844.1"/>
    </source>
</evidence>
<evidence type="ECO:0000313" key="2">
    <source>
        <dbReference type="Proteomes" id="UP000194218"/>
    </source>
</evidence>
<proteinExistence type="predicted"/>
<dbReference type="AlphaFoldDB" id="A0A1W7D4C1"/>